<dbReference type="Pfam" id="PF13180">
    <property type="entry name" value="PDZ_2"/>
    <property type="match status" value="1"/>
</dbReference>
<feature type="active site" description="Charge relay system" evidence="7">
    <location>
        <position position="135"/>
    </location>
</feature>
<feature type="active site" description="Charge relay system" evidence="7">
    <location>
        <position position="165"/>
    </location>
</feature>
<dbReference type="CDD" id="cd10839">
    <property type="entry name" value="cpPDZ1_DegP-like"/>
    <property type="match status" value="1"/>
</dbReference>
<evidence type="ECO:0000256" key="5">
    <source>
        <dbReference type="ARBA" id="ARBA00022801"/>
    </source>
</evidence>
<keyword evidence="2" id="KW-0645">Protease</keyword>
<dbReference type="PROSITE" id="PS50106">
    <property type="entry name" value="PDZ"/>
    <property type="match status" value="1"/>
</dbReference>
<comment type="similarity">
    <text evidence="1">Belongs to the peptidase S1C family.</text>
</comment>
<dbReference type="PRINTS" id="PR00834">
    <property type="entry name" value="PROTEASES2C"/>
</dbReference>
<evidence type="ECO:0000256" key="2">
    <source>
        <dbReference type="ARBA" id="ARBA00022670"/>
    </source>
</evidence>
<dbReference type="STRING" id="197479.BFW38_03095"/>
<organism evidence="10 11">
    <name type="scientific">Terasakiispira papahanaumokuakeensis</name>
    <dbReference type="NCBI Taxonomy" id="197479"/>
    <lineage>
        <taxon>Bacteria</taxon>
        <taxon>Pseudomonadati</taxon>
        <taxon>Pseudomonadota</taxon>
        <taxon>Gammaproteobacteria</taxon>
        <taxon>Oceanospirillales</taxon>
        <taxon>Terasakiispira</taxon>
    </lineage>
</organism>
<dbReference type="RefSeq" id="WP_068997076.1">
    <property type="nucleotide sequence ID" value="NZ_MDTQ01000001.1"/>
</dbReference>
<feature type="binding site" evidence="8">
    <location>
        <position position="135"/>
    </location>
    <ligand>
        <name>substrate</name>
    </ligand>
</feature>
<dbReference type="SMART" id="SM00228">
    <property type="entry name" value="PDZ"/>
    <property type="match status" value="1"/>
</dbReference>
<dbReference type="PANTHER" id="PTHR43343:SF3">
    <property type="entry name" value="PROTEASE DO-LIKE 8, CHLOROPLASTIC"/>
    <property type="match status" value="1"/>
</dbReference>
<feature type="binding site" evidence="8">
    <location>
        <begin position="237"/>
        <end position="239"/>
    </location>
    <ligand>
        <name>substrate</name>
    </ligand>
</feature>
<dbReference type="InterPro" id="IPR011782">
    <property type="entry name" value="Pept_S1C_Do"/>
</dbReference>
<dbReference type="SUPFAM" id="SSF50494">
    <property type="entry name" value="Trypsin-like serine proteases"/>
    <property type="match status" value="1"/>
</dbReference>
<evidence type="ECO:0000256" key="4">
    <source>
        <dbReference type="ARBA" id="ARBA00022737"/>
    </source>
</evidence>
<dbReference type="GO" id="GO:0006508">
    <property type="term" value="P:proteolysis"/>
    <property type="evidence" value="ECO:0007669"/>
    <property type="project" value="UniProtKB-KW"/>
</dbReference>
<evidence type="ECO:0000313" key="10">
    <source>
        <dbReference type="EMBL" id="ODC02681.1"/>
    </source>
</evidence>
<evidence type="ECO:0000256" key="7">
    <source>
        <dbReference type="PIRSR" id="PIRSR611782-1"/>
    </source>
</evidence>
<evidence type="ECO:0000256" key="6">
    <source>
        <dbReference type="ARBA" id="ARBA00022825"/>
    </source>
</evidence>
<gene>
    <name evidence="10" type="ORF">BFW38_03095</name>
</gene>
<dbReference type="InterPro" id="IPR001478">
    <property type="entry name" value="PDZ"/>
</dbReference>
<keyword evidence="5" id="KW-0378">Hydrolase</keyword>
<evidence type="ECO:0000313" key="11">
    <source>
        <dbReference type="Proteomes" id="UP000094291"/>
    </source>
</evidence>
<dbReference type="SUPFAM" id="SSF50156">
    <property type="entry name" value="PDZ domain-like"/>
    <property type="match status" value="1"/>
</dbReference>
<reference evidence="10 11" key="1">
    <citation type="submission" date="2016-08" db="EMBL/GenBank/DDBJ databases">
        <authorList>
            <person name="Seilhamer J.J."/>
        </authorList>
    </citation>
    <scope>NUCLEOTIDE SEQUENCE [LARGE SCALE GENOMIC DNA]</scope>
    <source>
        <strain evidence="10 11">PH27A</strain>
    </source>
</reference>
<dbReference type="OrthoDB" id="9758917at2"/>
<feature type="active site" description="Charge relay system" evidence="7">
    <location>
        <position position="239"/>
    </location>
</feature>
<evidence type="ECO:0000259" key="9">
    <source>
        <dbReference type="PROSITE" id="PS50106"/>
    </source>
</evidence>
<name>A0A1E2V6S2_9GAMM</name>
<comment type="caution">
    <text evidence="10">The sequence shown here is derived from an EMBL/GenBank/DDBJ whole genome shotgun (WGS) entry which is preliminary data.</text>
</comment>
<dbReference type="InterPro" id="IPR009003">
    <property type="entry name" value="Peptidase_S1_PA"/>
</dbReference>
<dbReference type="InterPro" id="IPR051201">
    <property type="entry name" value="Chloro_Bact_Ser_Proteases"/>
</dbReference>
<keyword evidence="4" id="KW-0677">Repeat</keyword>
<protein>
    <recommendedName>
        <fullName evidence="9">PDZ domain-containing protein</fullName>
    </recommendedName>
</protein>
<evidence type="ECO:0000256" key="1">
    <source>
        <dbReference type="ARBA" id="ARBA00010541"/>
    </source>
</evidence>
<feature type="binding site" evidence="8">
    <location>
        <position position="165"/>
    </location>
    <ligand>
        <name>substrate</name>
    </ligand>
</feature>
<dbReference type="NCBIfam" id="TIGR02037">
    <property type="entry name" value="degP_htrA_DO"/>
    <property type="match status" value="1"/>
</dbReference>
<accession>A0A1E2V6S2</accession>
<dbReference type="Gene3D" id="2.40.10.120">
    <property type="match status" value="1"/>
</dbReference>
<keyword evidence="11" id="KW-1185">Reference proteome</keyword>
<evidence type="ECO:0000256" key="3">
    <source>
        <dbReference type="ARBA" id="ARBA00022729"/>
    </source>
</evidence>
<dbReference type="AlphaFoldDB" id="A0A1E2V6S2"/>
<dbReference type="FunFam" id="2.40.10.10:FF:000001">
    <property type="entry name" value="Periplasmic serine protease DegS"/>
    <property type="match status" value="1"/>
</dbReference>
<evidence type="ECO:0000256" key="8">
    <source>
        <dbReference type="PIRSR" id="PIRSR611782-2"/>
    </source>
</evidence>
<dbReference type="Gene3D" id="2.30.42.10">
    <property type="match status" value="1"/>
</dbReference>
<sequence>MRLLRPAVVWPLISGILLAVVLLQTFPILSGEPSPVERPTHTDTIIPEVQASELPRINRQQGPVSYAEAVRLAAPAVVNVYTTKIIEQQSHPLLNDPFFRHYFGRSAPPRQKRMQSSLGSGVIVSAEGYILTNHHVISGADEIRVALRDGREAFATVVGADPDTDMAVLKVDLDDLPVITLASAHDAAIGDVVLAIGNPFGVGQTVTQGIISALGRNSLGINTYENFIQTDAAINPGNSGGALINAYGQLLGINTAIFSRSGGSQGIGFAIPSDLARKIMTDLIDNGYVVRGWLGVEVQDLTPALAQSLQVPNTQGVLIAGLLRGGPAHQAGLLPGDVIVELDGQAVENARQSMNQIASTPPHQRIKIQVLRNGKRLETTVTVQQRPTPTTQ</sequence>
<keyword evidence="6" id="KW-0720">Serine protease</keyword>
<feature type="domain" description="PDZ" evidence="9">
    <location>
        <begin position="291"/>
        <end position="349"/>
    </location>
</feature>
<dbReference type="EMBL" id="MDTQ01000001">
    <property type="protein sequence ID" value="ODC02681.1"/>
    <property type="molecule type" value="Genomic_DNA"/>
</dbReference>
<dbReference type="InterPro" id="IPR001940">
    <property type="entry name" value="Peptidase_S1C"/>
</dbReference>
<dbReference type="GO" id="GO:0004252">
    <property type="term" value="F:serine-type endopeptidase activity"/>
    <property type="evidence" value="ECO:0007669"/>
    <property type="project" value="InterPro"/>
</dbReference>
<proteinExistence type="inferred from homology"/>
<dbReference type="Pfam" id="PF13365">
    <property type="entry name" value="Trypsin_2"/>
    <property type="match status" value="1"/>
</dbReference>
<keyword evidence="3" id="KW-0732">Signal</keyword>
<dbReference type="PANTHER" id="PTHR43343">
    <property type="entry name" value="PEPTIDASE S12"/>
    <property type="match status" value="1"/>
</dbReference>
<dbReference type="InterPro" id="IPR036034">
    <property type="entry name" value="PDZ_sf"/>
</dbReference>
<dbReference type="Proteomes" id="UP000094291">
    <property type="component" value="Unassembled WGS sequence"/>
</dbReference>